<protein>
    <submittedName>
        <fullName evidence="3">ThuA domain-containing protein</fullName>
    </submittedName>
</protein>
<keyword evidence="1" id="KW-0732">Signal</keyword>
<evidence type="ECO:0000313" key="3">
    <source>
        <dbReference type="EMBL" id="MCO5724303.1"/>
    </source>
</evidence>
<dbReference type="Proteomes" id="UP001206312">
    <property type="component" value="Unassembled WGS sequence"/>
</dbReference>
<dbReference type="InterPro" id="IPR029062">
    <property type="entry name" value="Class_I_gatase-like"/>
</dbReference>
<reference evidence="3 4" key="1">
    <citation type="submission" date="2022-06" db="EMBL/GenBank/DDBJ databases">
        <authorList>
            <person name="Xuan X."/>
        </authorList>
    </citation>
    <scope>NUCLEOTIDE SEQUENCE [LARGE SCALE GENOMIC DNA]</scope>
    <source>
        <strain evidence="3 4">2V75</strain>
    </source>
</reference>
<gene>
    <name evidence="3" type="ORF">NG653_05515</name>
</gene>
<feature type="domain" description="ThuA-like" evidence="2">
    <location>
        <begin position="38"/>
        <end position="247"/>
    </location>
</feature>
<keyword evidence="4" id="KW-1185">Reference proteome</keyword>
<evidence type="ECO:0000259" key="2">
    <source>
        <dbReference type="Pfam" id="PF06283"/>
    </source>
</evidence>
<dbReference type="RefSeq" id="WP_252740681.1">
    <property type="nucleotide sequence ID" value="NZ_JAMXIB010000003.1"/>
</dbReference>
<dbReference type="EMBL" id="JAMXIB010000003">
    <property type="protein sequence ID" value="MCO5724303.1"/>
    <property type="molecule type" value="Genomic_DNA"/>
</dbReference>
<comment type="caution">
    <text evidence="3">The sequence shown here is derived from an EMBL/GenBank/DDBJ whole genome shotgun (WGS) entry which is preliminary data.</text>
</comment>
<proteinExistence type="predicted"/>
<feature type="signal peptide" evidence="1">
    <location>
        <begin position="1"/>
        <end position="20"/>
    </location>
</feature>
<dbReference type="SUPFAM" id="SSF52317">
    <property type="entry name" value="Class I glutamine amidotransferase-like"/>
    <property type="match status" value="1"/>
</dbReference>
<evidence type="ECO:0000256" key="1">
    <source>
        <dbReference type="SAM" id="SignalP"/>
    </source>
</evidence>
<dbReference type="PROSITE" id="PS51257">
    <property type="entry name" value="PROKAR_LIPOPROTEIN"/>
    <property type="match status" value="1"/>
</dbReference>
<accession>A0ABT1AYM5</accession>
<dbReference type="PANTHER" id="PTHR40469:SF2">
    <property type="entry name" value="GALACTOSE-BINDING DOMAIN-LIKE SUPERFAMILY PROTEIN"/>
    <property type="match status" value="1"/>
</dbReference>
<dbReference type="Gene3D" id="3.40.50.880">
    <property type="match status" value="1"/>
</dbReference>
<sequence length="252" mass="28038">MKLFPSLFSASILLFFGLSAACSQSGGNTDHVAETDKRILVYSQTNGYRHQSIEKGVATLRDLARTAGLSLDHTEDSLQFNPKNLSGYGLVIFLSTTGDVLGPEQEEAFRGFIRGGGAFMGIHAATDTEYDWPWYGGLVGAWFHSHPEQQRARLEVVPPGHPSTAHLGDSWEHFDEWYNFRDIQPGLQVVLRLDESSYQGGNHGEDHPIAWYREYEGGRSFYTGLGHTEAAYDDPDFQKHLLGGIRFCLGLP</sequence>
<dbReference type="Pfam" id="PF06283">
    <property type="entry name" value="ThuA"/>
    <property type="match status" value="1"/>
</dbReference>
<evidence type="ECO:0000313" key="4">
    <source>
        <dbReference type="Proteomes" id="UP001206312"/>
    </source>
</evidence>
<dbReference type="PANTHER" id="PTHR40469">
    <property type="entry name" value="SECRETED GLYCOSYL HYDROLASE"/>
    <property type="match status" value="1"/>
</dbReference>
<name>A0ABT1AYM5_9FLAO</name>
<organism evidence="3 4">
    <name type="scientific">Robiginitalea marina</name>
    <dbReference type="NCBI Taxonomy" id="2954105"/>
    <lineage>
        <taxon>Bacteria</taxon>
        <taxon>Pseudomonadati</taxon>
        <taxon>Bacteroidota</taxon>
        <taxon>Flavobacteriia</taxon>
        <taxon>Flavobacteriales</taxon>
        <taxon>Flavobacteriaceae</taxon>
        <taxon>Robiginitalea</taxon>
    </lineage>
</organism>
<feature type="chain" id="PRO_5045602280" evidence="1">
    <location>
        <begin position="21"/>
        <end position="252"/>
    </location>
</feature>
<dbReference type="InterPro" id="IPR029010">
    <property type="entry name" value="ThuA-like"/>
</dbReference>